<feature type="transmembrane region" description="Helical" evidence="8">
    <location>
        <begin position="85"/>
        <end position="104"/>
    </location>
</feature>
<evidence type="ECO:0000259" key="9">
    <source>
        <dbReference type="PROSITE" id="PS50166"/>
    </source>
</evidence>
<comment type="similarity">
    <text evidence="3">Belongs to the exportin family.</text>
</comment>
<keyword evidence="8" id="KW-0812">Transmembrane</keyword>
<evidence type="ECO:0000256" key="1">
    <source>
        <dbReference type="ARBA" id="ARBA00004123"/>
    </source>
</evidence>
<feature type="transmembrane region" description="Helical" evidence="8">
    <location>
        <begin position="110"/>
        <end position="130"/>
    </location>
</feature>
<keyword evidence="11" id="KW-1185">Reference proteome</keyword>
<evidence type="ECO:0000256" key="7">
    <source>
        <dbReference type="ARBA" id="ARBA00023242"/>
    </source>
</evidence>
<evidence type="ECO:0000256" key="4">
    <source>
        <dbReference type="ARBA" id="ARBA00022448"/>
    </source>
</evidence>
<comment type="subcellular location">
    <subcellularLocation>
        <location evidence="2">Cytoplasm</location>
    </subcellularLocation>
    <subcellularLocation>
        <location evidence="1">Nucleus</location>
    </subcellularLocation>
</comment>
<dbReference type="PROSITE" id="PS50166">
    <property type="entry name" value="IMPORTIN_B_NT"/>
    <property type="match status" value="1"/>
</dbReference>
<dbReference type="InterPro" id="IPR057947">
    <property type="entry name" value="TPR_XPO7/RBP17"/>
</dbReference>
<evidence type="ECO:0000313" key="10">
    <source>
        <dbReference type="EMBL" id="BES99515.1"/>
    </source>
</evidence>
<dbReference type="CDD" id="cd17352">
    <property type="entry name" value="MFS_MCT_SLC16"/>
    <property type="match status" value="1"/>
</dbReference>
<evidence type="ECO:0000256" key="5">
    <source>
        <dbReference type="ARBA" id="ARBA00022490"/>
    </source>
</evidence>
<feature type="transmembrane region" description="Helical" evidence="8">
    <location>
        <begin position="279"/>
        <end position="304"/>
    </location>
</feature>
<feature type="transmembrane region" description="Helical" evidence="8">
    <location>
        <begin position="408"/>
        <end position="425"/>
    </location>
</feature>
<feature type="transmembrane region" description="Helical" evidence="8">
    <location>
        <begin position="55"/>
        <end position="73"/>
    </location>
</feature>
<protein>
    <submittedName>
        <fullName evidence="10">IBN_N</fullName>
    </submittedName>
</protein>
<keyword evidence="4" id="KW-0813">Transport</keyword>
<keyword evidence="5" id="KW-0963">Cytoplasm</keyword>
<keyword evidence="7" id="KW-0539">Nucleus</keyword>
<proteinExistence type="inferred from homology"/>
<dbReference type="InterPro" id="IPR044189">
    <property type="entry name" value="XPO4/7-like"/>
</dbReference>
<gene>
    <name evidence="10" type="ORF">NTJ_12333</name>
</gene>
<evidence type="ECO:0000256" key="8">
    <source>
        <dbReference type="SAM" id="Phobius"/>
    </source>
</evidence>
<dbReference type="InterPro" id="IPR001494">
    <property type="entry name" value="Importin-beta_N"/>
</dbReference>
<dbReference type="SUPFAM" id="SSF48371">
    <property type="entry name" value="ARM repeat"/>
    <property type="match status" value="1"/>
</dbReference>
<keyword evidence="8" id="KW-1133">Transmembrane helix</keyword>
<accession>A0ABN7B523</accession>
<evidence type="ECO:0000256" key="2">
    <source>
        <dbReference type="ARBA" id="ARBA00004496"/>
    </source>
</evidence>
<dbReference type="InterPro" id="IPR016024">
    <property type="entry name" value="ARM-type_fold"/>
</dbReference>
<dbReference type="Gene3D" id="1.20.1250.20">
    <property type="entry name" value="MFS general substrate transporter like domains"/>
    <property type="match status" value="1"/>
</dbReference>
<dbReference type="PANTHER" id="PTHR12596">
    <property type="entry name" value="EXPORTIN 4,7-RELATED"/>
    <property type="match status" value="1"/>
</dbReference>
<feature type="transmembrane region" description="Helical" evidence="8">
    <location>
        <begin position="431"/>
        <end position="453"/>
    </location>
</feature>
<dbReference type="EMBL" id="AP028918">
    <property type="protein sequence ID" value="BES99515.1"/>
    <property type="molecule type" value="Genomic_DNA"/>
</dbReference>
<name>A0ABN7B523_9HEMI</name>
<dbReference type="Pfam" id="PF03810">
    <property type="entry name" value="IBN_N"/>
    <property type="match status" value="1"/>
</dbReference>
<feature type="transmembrane region" description="Helical" evidence="8">
    <location>
        <begin position="348"/>
        <end position="369"/>
    </location>
</feature>
<dbReference type="PANTHER" id="PTHR12596:SF2">
    <property type="entry name" value="EXPORTIN-7 ISOFORM X1"/>
    <property type="match status" value="1"/>
</dbReference>
<dbReference type="Proteomes" id="UP001307889">
    <property type="component" value="Chromosome 10"/>
</dbReference>
<evidence type="ECO:0000256" key="3">
    <source>
        <dbReference type="ARBA" id="ARBA00009466"/>
    </source>
</evidence>
<feature type="transmembrane region" description="Helical" evidence="8">
    <location>
        <begin position="316"/>
        <end position="336"/>
    </location>
</feature>
<dbReference type="SUPFAM" id="SSF103473">
    <property type="entry name" value="MFS general substrate transporter"/>
    <property type="match status" value="1"/>
</dbReference>
<evidence type="ECO:0000313" key="11">
    <source>
        <dbReference type="Proteomes" id="UP001307889"/>
    </source>
</evidence>
<reference evidence="10 11" key="1">
    <citation type="submission" date="2023-09" db="EMBL/GenBank/DDBJ databases">
        <title>Nesidiocoris tenuis whole genome shotgun sequence.</title>
        <authorList>
            <person name="Shibata T."/>
            <person name="Shimoda M."/>
            <person name="Kobayashi T."/>
            <person name="Uehara T."/>
        </authorList>
    </citation>
    <scope>NUCLEOTIDE SEQUENCE [LARGE SCALE GENOMIC DNA]</scope>
    <source>
        <strain evidence="10 11">Japan</strain>
    </source>
</reference>
<dbReference type="InterPro" id="IPR011701">
    <property type="entry name" value="MFS"/>
</dbReference>
<dbReference type="SMART" id="SM00913">
    <property type="entry name" value="IBN_N"/>
    <property type="match status" value="1"/>
</dbReference>
<feature type="domain" description="Importin N-terminal" evidence="9">
    <location>
        <begin position="504"/>
        <end position="570"/>
    </location>
</feature>
<organism evidence="10 11">
    <name type="scientific">Nesidiocoris tenuis</name>
    <dbReference type="NCBI Taxonomy" id="355587"/>
    <lineage>
        <taxon>Eukaryota</taxon>
        <taxon>Metazoa</taxon>
        <taxon>Ecdysozoa</taxon>
        <taxon>Arthropoda</taxon>
        <taxon>Hexapoda</taxon>
        <taxon>Insecta</taxon>
        <taxon>Pterygota</taxon>
        <taxon>Neoptera</taxon>
        <taxon>Paraneoptera</taxon>
        <taxon>Hemiptera</taxon>
        <taxon>Heteroptera</taxon>
        <taxon>Panheteroptera</taxon>
        <taxon>Cimicomorpha</taxon>
        <taxon>Miridae</taxon>
        <taxon>Dicyphina</taxon>
        <taxon>Nesidiocoris</taxon>
    </lineage>
</organism>
<keyword evidence="8" id="KW-0472">Membrane</keyword>
<dbReference type="InterPro" id="IPR036259">
    <property type="entry name" value="MFS_trans_sf"/>
</dbReference>
<feature type="transmembrane region" description="Helical" evidence="8">
    <location>
        <begin position="14"/>
        <end position="35"/>
    </location>
</feature>
<dbReference type="InterPro" id="IPR011989">
    <property type="entry name" value="ARM-like"/>
</dbReference>
<dbReference type="Pfam" id="PF07690">
    <property type="entry name" value="MFS_1"/>
    <property type="match status" value="1"/>
</dbReference>
<feature type="transmembrane region" description="Helical" evidence="8">
    <location>
        <begin position="142"/>
        <end position="162"/>
    </location>
</feature>
<dbReference type="Gene3D" id="1.25.10.10">
    <property type="entry name" value="Leucine-rich Repeat Variant"/>
    <property type="match status" value="2"/>
</dbReference>
<keyword evidence="6" id="KW-0653">Protein transport</keyword>
<evidence type="ECO:0000256" key="6">
    <source>
        <dbReference type="ARBA" id="ARBA00022927"/>
    </source>
</evidence>
<sequence length="1537" mass="174060">MGDRTRKKIPPDGGWGYAVLFATAMSGFIIFPIIQNFGLLFRSVFSELNFSASDISTIINVNSGSGMIFGVLHGPLLKLFNYRKYAFIGATLGSISLMLTSFSTEFYEFMLYYGIMNSTGMFIVHTSFSVALNSYFQKKRTFAFGMAYTIAGIGSAVMPLVASKSIGYYGARGTALILSGFILQVYVPAMLLQPVKWHYKYQDDVEVEKELMPLDLKEKVEIDHQGGEKLNGGQTAEEMMTVTESEPLKSGGGEETKKKLTFWQSMVKWFDLQLLKDPIFISILVGLSFAFTGEILFSIMFPIILGDKGFDLDDTASIMATVATVDIIFRFIVPFIEKILKRPIRDMYMFTLVMLISSRYLLTVVTSFWDSMLVAAFLGVAKGFRTVYMSVVMADYVPIHKLPSAQGLQTLLNGIILLTLGPVVGKLRDYYGHFVVVVHIANTLSLFTLLLWASERAIVKTALQSSMHTWEAAAKMAEEQEVIQLELLCKQLYESSDHTLRVEAEKALVAFQNAPDTLSKCQRLLDRGDSSYSQLLAATTLTKLVSRTNQALSLQQRIDIRNYVLNYLATRPKLSTFVVQALVTLYARITKLGWFDHFKDDLVFRNVINDIANFLQGSVEHCMIGVQLLSQLTCEMNQISEADANRALTRHRKIASSFRDTQLFEIFRLSCNLLSNASEKCSSLNFEDEAQHGLMTQLLRLAQNCLTFDFIGTSTDESSDDLCTVQIPTSWRPAFLDFTTLKLFFDMYHSLPGSLSSLALSCLVQMASVRRSLFGNTERAKFLTQLVNGVKHILQNPQGLSDPANYHEFCRLLARLKSNYQLGELVMVENYREAIQLIAKFTVESLQMWQFAPNSVHYLLSLWQRMVASVPYVRATEPHYLETYTPEVTSTYITSRLESVAVVVRDGLEDPLDDLGMVQQQLEQLSVIGRCEYQKTCALLVQLFDQSATMYQKLLSSPTPHQLEVQLIQQGRLTWLVYIIGSAIGGRVSFNNNDEHDAMDGELVCRVLQLMNLTDSRLAQGGCEKLELAMLSFFEQFRKIYVGDQVQKNSKVYRRLSDVLGLSDESMVLSVFVRKIITNLKYWGGSEQIICKTLQLLSDLTVGYSCVRKLVKLDEIQFMLNNHTSEHFPFLGNNVAVSEMRCRSMFYTSLGRLLMVDLGEDEDRFNSFMLPLTNSFESIGAMLANAETPMFAAEEAKTALIGLARDLRGLAFAFNTKTSYMMLFDWIYPMYTPILLHAMELWYREPQVTTPVLKLFAELVQNRSQRLQFDVSSPNGILLFREASKVICSYGRNILTVDVPKDQIYSMKLKGISICFSMLKATLCGSYVNFGVFRLYGDEALDNALKTFVKLLLSIPLSNLLDYPKLSQTYYVLLECLAQDHMSYLSTLEPSVFLYILSSISEGLSAQDTMVCTGCCASLDHIVTYLFKQITSKGKKRRGVNQPHNDMFLQFLELHPEILHQILSTVLNVIMFEDCRNQWSMSRPLLGLILLNEEYFNQLRENIIRSQPADKQAAMAQWFENLMDSIERNLLTKNRDR</sequence>
<feature type="transmembrane region" description="Helical" evidence="8">
    <location>
        <begin position="174"/>
        <end position="192"/>
    </location>
</feature>
<dbReference type="Pfam" id="PF25795">
    <property type="entry name" value="TPR_XPO7"/>
    <property type="match status" value="1"/>
</dbReference>